<dbReference type="InterPro" id="IPR046373">
    <property type="entry name" value="Acyl-CoA_Oxase/DH_mid-dom_sf"/>
</dbReference>
<evidence type="ECO:0000259" key="7">
    <source>
        <dbReference type="Pfam" id="PF00441"/>
    </source>
</evidence>
<dbReference type="PIRSF" id="PIRSF016578">
    <property type="entry name" value="HsaA"/>
    <property type="match status" value="1"/>
</dbReference>
<reference evidence="11" key="1">
    <citation type="journal article" date="2019" name="Int. J. Syst. Evol. Microbiol.">
        <title>The Global Catalogue of Microorganisms (GCM) 10K type strain sequencing project: providing services to taxonomists for standard genome sequencing and annotation.</title>
        <authorList>
            <consortium name="The Broad Institute Genomics Platform"/>
            <consortium name="The Broad Institute Genome Sequencing Center for Infectious Disease"/>
            <person name="Wu L."/>
            <person name="Ma J."/>
        </authorList>
    </citation>
    <scope>NUCLEOTIDE SEQUENCE [LARGE SCALE GENOMIC DNA]</scope>
    <source>
        <strain evidence="11">JCM 18410</strain>
    </source>
</reference>
<name>A0ABP9LQX6_9ACTN</name>
<feature type="domain" description="Acyl-CoA dehydrogenase/oxidase C-terminal" evidence="7">
    <location>
        <begin position="251"/>
        <end position="367"/>
    </location>
</feature>
<keyword evidence="11" id="KW-1185">Reference proteome</keyword>
<sequence>MPELKPRTAAGRALGDLLAGVLPQLREEAAEHDRDASFPTAAFTDMGAKGILGATVPAELGGLQVTSPHDVAVALAQVAAADPGAALALHMQFSRGLTLGHDWREAGDDALRALLVAMADGRALVSGAVSEPGSDYHRVSTRVARRADGAWELTGHKTFVTLASAATHFVVRAATADADPGDRRFAAVLLARETPGLHVAERWAALGMRSSGSPDVTFDSCPVPAAHVWVRGPWGQSTPAELPGRAVSTVAMLGIYLGIAERAAELAAKAAARHRARNAVTTGAGALLADVHTRLHSVRAVVAHTTEAVEHGVTGDPVALMRDFQAGKQFVNEQACLVVDRCLSLVGGGAYMAGHELARLYRDVRAGGFMQPYSPPDAISFLAETSVPGV</sequence>
<dbReference type="Gene3D" id="1.20.140.10">
    <property type="entry name" value="Butyryl-CoA Dehydrogenase, subunit A, domain 3"/>
    <property type="match status" value="1"/>
</dbReference>
<dbReference type="InterPro" id="IPR037069">
    <property type="entry name" value="AcylCoA_DH/ox_N_sf"/>
</dbReference>
<dbReference type="Gene3D" id="1.10.540.10">
    <property type="entry name" value="Acyl-CoA dehydrogenase/oxidase, N-terminal domain"/>
    <property type="match status" value="1"/>
</dbReference>
<dbReference type="Proteomes" id="UP001500124">
    <property type="component" value="Unassembled WGS sequence"/>
</dbReference>
<dbReference type="EMBL" id="BAABKC010000141">
    <property type="protein sequence ID" value="GAA5080913.1"/>
    <property type="molecule type" value="Genomic_DNA"/>
</dbReference>
<comment type="caution">
    <text evidence="10">The sequence shown here is derived from an EMBL/GenBank/DDBJ whole genome shotgun (WGS) entry which is preliminary data.</text>
</comment>
<evidence type="ECO:0000313" key="11">
    <source>
        <dbReference type="Proteomes" id="UP001500124"/>
    </source>
</evidence>
<feature type="domain" description="Acyl-CoA oxidase/dehydrogenase middle" evidence="8">
    <location>
        <begin position="131"/>
        <end position="221"/>
    </location>
</feature>
<accession>A0ABP9LQX6</accession>
<keyword evidence="4 6" id="KW-0274">FAD</keyword>
<evidence type="ECO:0000256" key="3">
    <source>
        <dbReference type="ARBA" id="ARBA00022630"/>
    </source>
</evidence>
<evidence type="ECO:0000259" key="8">
    <source>
        <dbReference type="Pfam" id="PF02770"/>
    </source>
</evidence>
<dbReference type="SUPFAM" id="SSF47203">
    <property type="entry name" value="Acyl-CoA dehydrogenase C-terminal domain-like"/>
    <property type="match status" value="1"/>
</dbReference>
<evidence type="ECO:0000256" key="2">
    <source>
        <dbReference type="ARBA" id="ARBA00009347"/>
    </source>
</evidence>
<dbReference type="Pfam" id="PF00441">
    <property type="entry name" value="Acyl-CoA_dh_1"/>
    <property type="match status" value="1"/>
</dbReference>
<protein>
    <submittedName>
        <fullName evidence="10">Acyl-CoA dehydrogenase family protein</fullName>
    </submittedName>
</protein>
<dbReference type="InterPro" id="IPR006091">
    <property type="entry name" value="Acyl-CoA_Oxase/DH_mid-dom"/>
</dbReference>
<gene>
    <name evidence="10" type="ORF">GCM10023336_74400</name>
</gene>
<dbReference type="InterPro" id="IPR009075">
    <property type="entry name" value="AcylCo_DH/oxidase_C"/>
</dbReference>
<evidence type="ECO:0000256" key="5">
    <source>
        <dbReference type="ARBA" id="ARBA00023002"/>
    </source>
</evidence>
<evidence type="ECO:0000256" key="1">
    <source>
        <dbReference type="ARBA" id="ARBA00001974"/>
    </source>
</evidence>
<dbReference type="PANTHER" id="PTHR43884">
    <property type="entry name" value="ACYL-COA DEHYDROGENASE"/>
    <property type="match status" value="1"/>
</dbReference>
<keyword evidence="5 6" id="KW-0560">Oxidoreductase</keyword>
<dbReference type="RefSeq" id="WP_345672464.1">
    <property type="nucleotide sequence ID" value="NZ_BAABKC010000141.1"/>
</dbReference>
<dbReference type="InterPro" id="IPR013786">
    <property type="entry name" value="AcylCoA_DH/ox_N"/>
</dbReference>
<dbReference type="Pfam" id="PF02770">
    <property type="entry name" value="Acyl-CoA_dh_M"/>
    <property type="match status" value="1"/>
</dbReference>
<evidence type="ECO:0000256" key="6">
    <source>
        <dbReference type="RuleBase" id="RU362125"/>
    </source>
</evidence>
<comment type="similarity">
    <text evidence="2 6">Belongs to the acyl-CoA dehydrogenase family.</text>
</comment>
<evidence type="ECO:0000259" key="9">
    <source>
        <dbReference type="Pfam" id="PF02771"/>
    </source>
</evidence>
<dbReference type="InterPro" id="IPR009100">
    <property type="entry name" value="AcylCoA_DH/oxidase_NM_dom_sf"/>
</dbReference>
<keyword evidence="3 6" id="KW-0285">Flavoprotein</keyword>
<dbReference type="CDD" id="cd00567">
    <property type="entry name" value="ACAD"/>
    <property type="match status" value="1"/>
</dbReference>
<dbReference type="Gene3D" id="2.40.110.10">
    <property type="entry name" value="Butyryl-CoA Dehydrogenase, subunit A, domain 2"/>
    <property type="match status" value="1"/>
</dbReference>
<dbReference type="PANTHER" id="PTHR43884:SF25">
    <property type="entry name" value="ACYL-COA DEHYDROGENASE YDBM-RELATED"/>
    <property type="match status" value="1"/>
</dbReference>
<evidence type="ECO:0000256" key="4">
    <source>
        <dbReference type="ARBA" id="ARBA00022827"/>
    </source>
</evidence>
<feature type="domain" description="Acyl-CoA dehydrogenase/oxidase N-terminal" evidence="9">
    <location>
        <begin position="25"/>
        <end position="93"/>
    </location>
</feature>
<evidence type="ECO:0000313" key="10">
    <source>
        <dbReference type="EMBL" id="GAA5080913.1"/>
    </source>
</evidence>
<dbReference type="SUPFAM" id="SSF56645">
    <property type="entry name" value="Acyl-CoA dehydrogenase NM domain-like"/>
    <property type="match status" value="1"/>
</dbReference>
<dbReference type="Pfam" id="PF02771">
    <property type="entry name" value="Acyl-CoA_dh_N"/>
    <property type="match status" value="1"/>
</dbReference>
<dbReference type="InterPro" id="IPR036250">
    <property type="entry name" value="AcylCo_DH-like_C"/>
</dbReference>
<proteinExistence type="inferred from homology"/>
<comment type="cofactor">
    <cofactor evidence="1 6">
        <name>FAD</name>
        <dbReference type="ChEBI" id="CHEBI:57692"/>
    </cofactor>
</comment>
<organism evidence="10 11">
    <name type="scientific">Streptomyces similanensis</name>
    <dbReference type="NCBI Taxonomy" id="1274988"/>
    <lineage>
        <taxon>Bacteria</taxon>
        <taxon>Bacillati</taxon>
        <taxon>Actinomycetota</taxon>
        <taxon>Actinomycetes</taxon>
        <taxon>Kitasatosporales</taxon>
        <taxon>Streptomycetaceae</taxon>
        <taxon>Streptomyces</taxon>
    </lineage>
</organism>